<keyword evidence="1" id="KW-0472">Membrane</keyword>
<evidence type="ECO:0000313" key="2">
    <source>
        <dbReference type="EMBL" id="MBM6929355.1"/>
    </source>
</evidence>
<organism evidence="2 3">
    <name type="scientific">Parasutterella secunda</name>
    <dbReference type="NCBI Taxonomy" id="626947"/>
    <lineage>
        <taxon>Bacteria</taxon>
        <taxon>Pseudomonadati</taxon>
        <taxon>Pseudomonadota</taxon>
        <taxon>Betaproteobacteria</taxon>
        <taxon>Burkholderiales</taxon>
        <taxon>Sutterellaceae</taxon>
        <taxon>Parasutterella</taxon>
    </lineage>
</organism>
<dbReference type="Proteomes" id="UP000777002">
    <property type="component" value="Unassembled WGS sequence"/>
</dbReference>
<gene>
    <name evidence="2" type="ORF">H5985_08765</name>
</gene>
<dbReference type="RefSeq" id="WP_205050941.1">
    <property type="nucleotide sequence ID" value="NZ_JACJKX010000022.1"/>
</dbReference>
<accession>A0ABS2GU21</accession>
<feature type="transmembrane region" description="Helical" evidence="1">
    <location>
        <begin position="7"/>
        <end position="27"/>
    </location>
</feature>
<name>A0ABS2GU21_9BURK</name>
<evidence type="ECO:0000313" key="3">
    <source>
        <dbReference type="Proteomes" id="UP000777002"/>
    </source>
</evidence>
<reference evidence="2 3" key="1">
    <citation type="journal article" date="2021" name="Sci. Rep.">
        <title>The distribution of antibiotic resistance genes in chicken gut microbiota commensals.</title>
        <authorList>
            <person name="Juricova H."/>
            <person name="Matiasovicova J."/>
            <person name="Kubasova T."/>
            <person name="Cejkova D."/>
            <person name="Rychlik I."/>
        </authorList>
    </citation>
    <scope>NUCLEOTIDE SEQUENCE [LARGE SCALE GENOMIC DNA]</scope>
    <source>
        <strain evidence="2 3">An562</strain>
    </source>
</reference>
<proteinExistence type="predicted"/>
<comment type="caution">
    <text evidence="2">The sequence shown here is derived from an EMBL/GenBank/DDBJ whole genome shotgun (WGS) entry which is preliminary data.</text>
</comment>
<sequence length="49" mass="5642">MMENVDLEIIVLGLVGLVLAVKLFFAFQHQRTVPTTGEGWLEEIKRDRQ</sequence>
<protein>
    <submittedName>
        <fullName evidence="2">Uncharacterized protein</fullName>
    </submittedName>
</protein>
<keyword evidence="3" id="KW-1185">Reference proteome</keyword>
<evidence type="ECO:0000256" key="1">
    <source>
        <dbReference type="SAM" id="Phobius"/>
    </source>
</evidence>
<dbReference type="EMBL" id="JACJKX010000022">
    <property type="protein sequence ID" value="MBM6929355.1"/>
    <property type="molecule type" value="Genomic_DNA"/>
</dbReference>
<keyword evidence="1" id="KW-0812">Transmembrane</keyword>
<keyword evidence="1" id="KW-1133">Transmembrane helix</keyword>